<reference evidence="4 5" key="1">
    <citation type="submission" date="2018-03" db="EMBL/GenBank/DDBJ databases">
        <title>Ahniella affigens gen. nov., sp. nov., a gammaproteobacterium isolated from sandy soil near a stream.</title>
        <authorList>
            <person name="Ko Y."/>
            <person name="Kim J.-H."/>
        </authorList>
    </citation>
    <scope>NUCLEOTIDE SEQUENCE [LARGE SCALE GENOMIC DNA]</scope>
    <source>
        <strain evidence="4 5">D13</strain>
    </source>
</reference>
<sequence length="93" mass="10038">MNEFLIRWCLGILLACWLPFGAALASGPVNINTASETELLELDGVGPAKARAIVAYRQQHGAFKSVDQLANVEGIGLKTIERNRTRLTIGAES</sequence>
<dbReference type="GO" id="GO:0015628">
    <property type="term" value="P:protein secretion by the type II secretion system"/>
    <property type="evidence" value="ECO:0007669"/>
    <property type="project" value="TreeGrafter"/>
</dbReference>
<dbReference type="OrthoDB" id="7510573at2"/>
<name>A0A2P1PMD2_9GAMM</name>
<evidence type="ECO:0000256" key="1">
    <source>
        <dbReference type="ARBA" id="ARBA00022490"/>
    </source>
</evidence>
<feature type="domain" description="Helix-hairpin-helix DNA-binding motif class 1" evidence="3">
    <location>
        <begin position="37"/>
        <end position="56"/>
    </location>
</feature>
<feature type="signal peptide" evidence="2">
    <location>
        <begin position="1"/>
        <end position="25"/>
    </location>
</feature>
<dbReference type="SUPFAM" id="SSF47781">
    <property type="entry name" value="RuvA domain 2-like"/>
    <property type="match status" value="1"/>
</dbReference>
<dbReference type="Proteomes" id="UP000241074">
    <property type="component" value="Chromosome"/>
</dbReference>
<keyword evidence="5" id="KW-1185">Reference proteome</keyword>
<dbReference type="InterPro" id="IPR010994">
    <property type="entry name" value="RuvA_2-like"/>
</dbReference>
<keyword evidence="2" id="KW-0732">Signal</keyword>
<feature type="chain" id="PRO_5015164903" evidence="2">
    <location>
        <begin position="26"/>
        <end position="93"/>
    </location>
</feature>
<dbReference type="SMART" id="SM00278">
    <property type="entry name" value="HhH1"/>
    <property type="match status" value="2"/>
</dbReference>
<evidence type="ECO:0000313" key="4">
    <source>
        <dbReference type="EMBL" id="AVP96004.1"/>
    </source>
</evidence>
<evidence type="ECO:0000259" key="3">
    <source>
        <dbReference type="SMART" id="SM00278"/>
    </source>
</evidence>
<keyword evidence="1" id="KW-0963">Cytoplasm</keyword>
<dbReference type="GO" id="GO:0006281">
    <property type="term" value="P:DNA repair"/>
    <property type="evidence" value="ECO:0007669"/>
    <property type="project" value="InterPro"/>
</dbReference>
<dbReference type="InterPro" id="IPR004509">
    <property type="entry name" value="Competence_ComEA_HhH"/>
</dbReference>
<dbReference type="Gene3D" id="1.10.150.280">
    <property type="entry name" value="AF1531-like domain"/>
    <property type="match status" value="1"/>
</dbReference>
<dbReference type="EMBL" id="CP027860">
    <property type="protein sequence ID" value="AVP96004.1"/>
    <property type="molecule type" value="Genomic_DNA"/>
</dbReference>
<dbReference type="Pfam" id="PF12836">
    <property type="entry name" value="HHH_3"/>
    <property type="match status" value="1"/>
</dbReference>
<dbReference type="InterPro" id="IPR003583">
    <property type="entry name" value="Hlx-hairpin-Hlx_DNA-bd_motif"/>
</dbReference>
<organism evidence="4 5">
    <name type="scientific">Ahniella affigens</name>
    <dbReference type="NCBI Taxonomy" id="2021234"/>
    <lineage>
        <taxon>Bacteria</taxon>
        <taxon>Pseudomonadati</taxon>
        <taxon>Pseudomonadota</taxon>
        <taxon>Gammaproteobacteria</taxon>
        <taxon>Lysobacterales</taxon>
        <taxon>Rhodanobacteraceae</taxon>
        <taxon>Ahniella</taxon>
    </lineage>
</organism>
<dbReference type="GO" id="GO:0015627">
    <property type="term" value="C:type II protein secretion system complex"/>
    <property type="evidence" value="ECO:0007669"/>
    <property type="project" value="TreeGrafter"/>
</dbReference>
<feature type="domain" description="Helix-hairpin-helix DNA-binding motif class 1" evidence="3">
    <location>
        <begin position="67"/>
        <end position="86"/>
    </location>
</feature>
<dbReference type="KEGG" id="xba:C7S18_01815"/>
<reference evidence="4 5" key="2">
    <citation type="submission" date="2018-03" db="EMBL/GenBank/DDBJ databases">
        <authorList>
            <person name="Keele B.F."/>
        </authorList>
    </citation>
    <scope>NUCLEOTIDE SEQUENCE [LARGE SCALE GENOMIC DNA]</scope>
    <source>
        <strain evidence="4 5">D13</strain>
    </source>
</reference>
<dbReference type="InterPro" id="IPR051675">
    <property type="entry name" value="Endo/Exo/Phosphatase_dom_1"/>
</dbReference>
<gene>
    <name evidence="4" type="ORF">C7S18_01815</name>
</gene>
<dbReference type="PANTHER" id="PTHR21180:SF32">
    <property type="entry name" value="ENDONUCLEASE_EXONUCLEASE_PHOSPHATASE FAMILY DOMAIN-CONTAINING PROTEIN 1"/>
    <property type="match status" value="1"/>
</dbReference>
<protein>
    <submittedName>
        <fullName evidence="4">Competence protein ComEA</fullName>
    </submittedName>
</protein>
<proteinExistence type="predicted"/>
<evidence type="ECO:0000256" key="2">
    <source>
        <dbReference type="SAM" id="SignalP"/>
    </source>
</evidence>
<dbReference type="PANTHER" id="PTHR21180">
    <property type="entry name" value="ENDONUCLEASE/EXONUCLEASE/PHOSPHATASE FAMILY DOMAIN-CONTAINING PROTEIN 1"/>
    <property type="match status" value="1"/>
</dbReference>
<dbReference type="NCBIfam" id="TIGR00426">
    <property type="entry name" value="competence protein ComEA helix-hairpin-helix repeat region"/>
    <property type="match status" value="1"/>
</dbReference>
<accession>A0A2P1PMD2</accession>
<dbReference type="RefSeq" id="WP_106889933.1">
    <property type="nucleotide sequence ID" value="NZ_CP027860.1"/>
</dbReference>
<dbReference type="GO" id="GO:0003677">
    <property type="term" value="F:DNA binding"/>
    <property type="evidence" value="ECO:0007669"/>
    <property type="project" value="InterPro"/>
</dbReference>
<evidence type="ECO:0000313" key="5">
    <source>
        <dbReference type="Proteomes" id="UP000241074"/>
    </source>
</evidence>
<dbReference type="AlphaFoldDB" id="A0A2P1PMD2"/>